<name>A0A1I4UIT1_9GAMM</name>
<evidence type="ECO:0000313" key="3">
    <source>
        <dbReference type="Proteomes" id="UP000242222"/>
    </source>
</evidence>
<dbReference type="PANTHER" id="PTHR43123:SF1">
    <property type="entry name" value="POLYSACCHARIDE DEACETYLASE-RELATED"/>
    <property type="match status" value="1"/>
</dbReference>
<dbReference type="InterPro" id="IPR011330">
    <property type="entry name" value="Glyco_hydro/deAcase_b/a-brl"/>
</dbReference>
<dbReference type="PANTHER" id="PTHR43123">
    <property type="entry name" value="POLYSACCHARIDE DEACETYLASE-RELATED"/>
    <property type="match status" value="1"/>
</dbReference>
<proteinExistence type="predicted"/>
<dbReference type="CDD" id="cd10977">
    <property type="entry name" value="CE4_PuuE_SpCDA1"/>
    <property type="match status" value="1"/>
</dbReference>
<dbReference type="AlphaFoldDB" id="A0A1I4UIT1"/>
<organism evidence="2 3">
    <name type="scientific">Izhakiella capsodis</name>
    <dbReference type="NCBI Taxonomy" id="1367852"/>
    <lineage>
        <taxon>Bacteria</taxon>
        <taxon>Pseudomonadati</taxon>
        <taxon>Pseudomonadota</taxon>
        <taxon>Gammaproteobacteria</taxon>
        <taxon>Enterobacterales</taxon>
        <taxon>Erwiniaceae</taxon>
        <taxon>Izhakiella</taxon>
    </lineage>
</organism>
<dbReference type="Pfam" id="PF01522">
    <property type="entry name" value="Polysacc_deac_1"/>
    <property type="match status" value="1"/>
</dbReference>
<dbReference type="GO" id="GO:0005975">
    <property type="term" value="P:carbohydrate metabolic process"/>
    <property type="evidence" value="ECO:0007669"/>
    <property type="project" value="InterPro"/>
</dbReference>
<gene>
    <name evidence="2" type="ORF">SAMN05216516_101156</name>
</gene>
<feature type="domain" description="NodB homology" evidence="1">
    <location>
        <begin position="108"/>
        <end position="334"/>
    </location>
</feature>
<dbReference type="STRING" id="1367852.SAMN05216516_101156"/>
<dbReference type="SUPFAM" id="SSF88713">
    <property type="entry name" value="Glycoside hydrolase/deacetylase"/>
    <property type="match status" value="1"/>
</dbReference>
<evidence type="ECO:0000259" key="1">
    <source>
        <dbReference type="PROSITE" id="PS51677"/>
    </source>
</evidence>
<dbReference type="GO" id="GO:0016810">
    <property type="term" value="F:hydrolase activity, acting on carbon-nitrogen (but not peptide) bonds"/>
    <property type="evidence" value="ECO:0007669"/>
    <property type="project" value="InterPro"/>
</dbReference>
<dbReference type="EMBL" id="FOVC01000001">
    <property type="protein sequence ID" value="SFM88897.1"/>
    <property type="molecule type" value="Genomic_DNA"/>
</dbReference>
<dbReference type="NCBIfam" id="TIGR03212">
    <property type="entry name" value="uraD_N-term-dom"/>
    <property type="match status" value="1"/>
</dbReference>
<keyword evidence="3" id="KW-1185">Reference proteome</keyword>
<protein>
    <submittedName>
        <fullName evidence="2">Allantoinase</fullName>
    </submittedName>
</protein>
<evidence type="ECO:0000313" key="2">
    <source>
        <dbReference type="EMBL" id="SFM88897.1"/>
    </source>
</evidence>
<reference evidence="3" key="1">
    <citation type="submission" date="2016-10" db="EMBL/GenBank/DDBJ databases">
        <authorList>
            <person name="Varghese N."/>
            <person name="Submissions S."/>
        </authorList>
    </citation>
    <scope>NUCLEOTIDE SEQUENCE [LARGE SCALE GENOMIC DNA]</scope>
    <source>
        <strain evidence="3">N6PO6</strain>
    </source>
</reference>
<accession>A0A1I4UIT1</accession>
<dbReference type="PROSITE" id="PS51677">
    <property type="entry name" value="NODB"/>
    <property type="match status" value="1"/>
</dbReference>
<dbReference type="Gene3D" id="3.20.20.370">
    <property type="entry name" value="Glycoside hydrolase/deacetylase"/>
    <property type="match status" value="1"/>
</dbReference>
<sequence length="352" mass="40183">MISRRDICKSVILTSVAGAASLYGRSSAAAANAGVISGKKPISLSSEDYPRDLIGYAGHYPEFRWPGNAKIAVQFVLNYEEGSEQHVYHGDEGSERFLSEIIGAESYPDVHMSMDSIYEYGSRAGFWRIHNEFQKRKLPLSVFGVAMALARNPDVVAAIKKADYDVVSHGWRWIHYQNKEQELEKAHLEKAIELQTQLFGKPPTGWYTGRDSPNTRRLIVENGGFQYDSDNYGDDLPFWTEVECSNKQIKPHLIIPYTLDSNDMRFATAQGFNTAEQFFTYLKDSFDVLYAEGQTHPKMLSIGMHCRLLGRPGRFMGLVRFLDYIQQKNDVWICTRQNIADFWLKNFPYKKA</sequence>
<dbReference type="InterPro" id="IPR002509">
    <property type="entry name" value="NODB_dom"/>
</dbReference>
<dbReference type="Proteomes" id="UP000242222">
    <property type="component" value="Unassembled WGS sequence"/>
</dbReference>
<dbReference type="InterPro" id="IPR017625">
    <property type="entry name" value="PuuE"/>
</dbReference>